<accession>A0A930VLH4</accession>
<keyword evidence="1" id="KW-0255">Endonuclease</keyword>
<keyword evidence="1" id="KW-0378">Hydrolase</keyword>
<sequence length="433" mass="47167">MTMTPLSPRVRVLEAAKDAVARRMRADADLLATAADWALMHPVTEAEAEDAAGWCFGEDLIPLAGQGAPWVAEFAPAELAAVLGWKTETVAELMGDALELAARLPHIYRDIQELRLSVSLGRYLAEQTRDLSMDGARRVDKMLRGGGKLTRPFIRRVVDEVRLYEDPDRAAADEQNALASRRVEVRPGRTPATLELVGDLDVADGVAFDQALSRVATVLGELGDGEGFEVRRARAVGILADPETALALLNSDRGTTGESTGRAGRADLVLSLDLATLADLATRGVIGPVDAGRYGTATSDLVKAWVTDWLGVDTRIVVRPVLDLTDPTTVRAVDGHDPPEAMAWYVRLRDPVCVFPGCTRTSRDCDLDHIEAYLPIVEGGPPGQTHPDNLAPLCRRHHRVKTHARWTYHRLPDGGYQWTSPTGRVIDTPPPRR</sequence>
<gene>
    <name evidence="1" type="ORF">ISU10_04625</name>
</gene>
<dbReference type="CDD" id="cd00085">
    <property type="entry name" value="HNHc"/>
    <property type="match status" value="1"/>
</dbReference>
<dbReference type="InterPro" id="IPR003615">
    <property type="entry name" value="HNH_nuc"/>
</dbReference>
<reference evidence="1" key="1">
    <citation type="submission" date="2020-11" db="EMBL/GenBank/DDBJ databases">
        <title>Nocardioides cynanchi sp. nov., isolated from soil of rhizosphere of Cynanchum wilfordii.</title>
        <authorList>
            <person name="Lee J.-S."/>
            <person name="Suh M.K."/>
            <person name="Kim J.-S."/>
        </authorList>
    </citation>
    <scope>NUCLEOTIDE SEQUENCE</scope>
    <source>
        <strain evidence="1">KCTC 19276</strain>
    </source>
</reference>
<comment type="caution">
    <text evidence="1">The sequence shown here is derived from an EMBL/GenBank/DDBJ whole genome shotgun (WGS) entry which is preliminary data.</text>
</comment>
<dbReference type="GO" id="GO:0004519">
    <property type="term" value="F:endonuclease activity"/>
    <property type="evidence" value="ECO:0007669"/>
    <property type="project" value="UniProtKB-KW"/>
</dbReference>
<evidence type="ECO:0000313" key="2">
    <source>
        <dbReference type="Proteomes" id="UP000660668"/>
    </source>
</evidence>
<evidence type="ECO:0000313" key="1">
    <source>
        <dbReference type="EMBL" id="MBF4767048.1"/>
    </source>
</evidence>
<dbReference type="Proteomes" id="UP000660668">
    <property type="component" value="Unassembled WGS sequence"/>
</dbReference>
<proteinExistence type="predicted"/>
<keyword evidence="1" id="KW-0540">Nuclease</keyword>
<dbReference type="AlphaFoldDB" id="A0A930VLH4"/>
<dbReference type="EMBL" id="JADKPO010000004">
    <property type="protein sequence ID" value="MBF4767048.1"/>
    <property type="molecule type" value="Genomic_DNA"/>
</dbReference>
<protein>
    <submittedName>
        <fullName evidence="1">HNH endonuclease</fullName>
    </submittedName>
</protein>
<name>A0A930VLH4_9ACTN</name>
<dbReference type="RefSeq" id="WP_194695196.1">
    <property type="nucleotide sequence ID" value="NZ_JADKPO010000004.1"/>
</dbReference>
<keyword evidence="2" id="KW-1185">Reference proteome</keyword>
<organism evidence="1 2">
    <name type="scientific">Nocardioides agariphilus</name>
    <dbReference type="NCBI Taxonomy" id="433664"/>
    <lineage>
        <taxon>Bacteria</taxon>
        <taxon>Bacillati</taxon>
        <taxon>Actinomycetota</taxon>
        <taxon>Actinomycetes</taxon>
        <taxon>Propionibacteriales</taxon>
        <taxon>Nocardioidaceae</taxon>
        <taxon>Nocardioides</taxon>
    </lineage>
</organism>
<dbReference type="Gene3D" id="1.10.30.50">
    <property type="match status" value="1"/>
</dbReference>